<keyword evidence="4 11" id="KW-0963">Cytoplasm</keyword>
<dbReference type="Pfam" id="PF00750">
    <property type="entry name" value="tRNA-synt_1d"/>
    <property type="match status" value="1"/>
</dbReference>
<keyword evidence="7 11" id="KW-0067">ATP-binding</keyword>
<dbReference type="AlphaFoldDB" id="A0AAP9HBC0"/>
<proteinExistence type="inferred from homology"/>
<evidence type="ECO:0000259" key="13">
    <source>
        <dbReference type="SMART" id="SM00836"/>
    </source>
</evidence>
<gene>
    <name evidence="11" type="primary">argS</name>
    <name evidence="15" type="ORF">FOC49_00235</name>
</gene>
<dbReference type="SMART" id="SM01016">
    <property type="entry name" value="Arg_tRNA_synt_N"/>
    <property type="match status" value="1"/>
</dbReference>
<evidence type="ECO:0000256" key="4">
    <source>
        <dbReference type="ARBA" id="ARBA00022490"/>
    </source>
</evidence>
<dbReference type="RefSeq" id="WP_004633380.1">
    <property type="nucleotide sequence ID" value="NZ_CP046314.1"/>
</dbReference>
<dbReference type="Proteomes" id="UP000425411">
    <property type="component" value="Chromosome"/>
</dbReference>
<dbReference type="SMART" id="SM00836">
    <property type="entry name" value="DALR_1"/>
    <property type="match status" value="1"/>
</dbReference>
<dbReference type="GO" id="GO:0005524">
    <property type="term" value="F:ATP binding"/>
    <property type="evidence" value="ECO:0007669"/>
    <property type="project" value="UniProtKB-UniRule"/>
</dbReference>
<dbReference type="SUPFAM" id="SSF52374">
    <property type="entry name" value="Nucleotidylyl transferase"/>
    <property type="match status" value="1"/>
</dbReference>
<comment type="catalytic activity">
    <reaction evidence="10 11">
        <text>tRNA(Arg) + L-arginine + ATP = L-arginyl-tRNA(Arg) + AMP + diphosphate</text>
        <dbReference type="Rhea" id="RHEA:20301"/>
        <dbReference type="Rhea" id="RHEA-COMP:9658"/>
        <dbReference type="Rhea" id="RHEA-COMP:9673"/>
        <dbReference type="ChEBI" id="CHEBI:30616"/>
        <dbReference type="ChEBI" id="CHEBI:32682"/>
        <dbReference type="ChEBI" id="CHEBI:33019"/>
        <dbReference type="ChEBI" id="CHEBI:78442"/>
        <dbReference type="ChEBI" id="CHEBI:78513"/>
        <dbReference type="ChEBI" id="CHEBI:456215"/>
        <dbReference type="EC" id="6.1.1.19"/>
    </reaction>
</comment>
<comment type="subcellular location">
    <subcellularLocation>
        <location evidence="1 11">Cytoplasm</location>
    </subcellularLocation>
</comment>
<keyword evidence="8 11" id="KW-0648">Protein biosynthesis</keyword>
<evidence type="ECO:0000256" key="9">
    <source>
        <dbReference type="ARBA" id="ARBA00023146"/>
    </source>
</evidence>
<dbReference type="GO" id="GO:0005737">
    <property type="term" value="C:cytoplasm"/>
    <property type="evidence" value="ECO:0007669"/>
    <property type="project" value="UniProtKB-SubCell"/>
</dbReference>
<protein>
    <recommendedName>
        <fullName evidence="11">Arginine--tRNA ligase</fullName>
        <ecNumber evidence="11">6.1.1.19</ecNumber>
    </recommendedName>
    <alternativeName>
        <fullName evidence="11">Arginyl-tRNA synthetase</fullName>
        <shortName evidence="11">ArgRS</shortName>
    </alternativeName>
</protein>
<reference evidence="15 16" key="1">
    <citation type="submission" date="2019-11" db="EMBL/GenBank/DDBJ databases">
        <title>FDA dAtabase for Regulatory Grade micrObial Sequences (FDA-ARGOS): Supporting development and validation of Infectious Disease Dx tests.</title>
        <authorList>
            <person name="Turner S."/>
            <person name="Byrd R."/>
            <person name="Tallon L."/>
            <person name="Sadzewicz L."/>
            <person name="Vavikolanu K."/>
            <person name="Mehta A."/>
            <person name="Aluvathingal J."/>
            <person name="Nadendla S."/>
            <person name="Myers T."/>
            <person name="Yan Y."/>
            <person name="Sichtig H."/>
        </authorList>
    </citation>
    <scope>NUCLEOTIDE SEQUENCE [LARGE SCALE GENOMIC DNA]</scope>
    <source>
        <strain evidence="15 16">FDAARGOS_741</strain>
    </source>
</reference>
<dbReference type="InterPro" id="IPR001412">
    <property type="entry name" value="aa-tRNA-synth_I_CS"/>
</dbReference>
<evidence type="ECO:0000256" key="2">
    <source>
        <dbReference type="ARBA" id="ARBA00005594"/>
    </source>
</evidence>
<keyword evidence="6 11" id="KW-0547">Nucleotide-binding</keyword>
<evidence type="ECO:0000256" key="6">
    <source>
        <dbReference type="ARBA" id="ARBA00022741"/>
    </source>
</evidence>
<dbReference type="GO" id="GO:0004814">
    <property type="term" value="F:arginine-tRNA ligase activity"/>
    <property type="evidence" value="ECO:0007669"/>
    <property type="project" value="UniProtKB-UniRule"/>
</dbReference>
<comment type="similarity">
    <text evidence="2 11 12">Belongs to the class-I aminoacyl-tRNA synthetase family.</text>
</comment>
<dbReference type="GO" id="GO:0006420">
    <property type="term" value="P:arginyl-tRNA aminoacylation"/>
    <property type="evidence" value="ECO:0007669"/>
    <property type="project" value="UniProtKB-UniRule"/>
</dbReference>
<organism evidence="15 16">
    <name type="scientific">Gemella morbillorum</name>
    <dbReference type="NCBI Taxonomy" id="29391"/>
    <lineage>
        <taxon>Bacteria</taxon>
        <taxon>Bacillati</taxon>
        <taxon>Bacillota</taxon>
        <taxon>Bacilli</taxon>
        <taxon>Bacillales</taxon>
        <taxon>Gemellaceae</taxon>
        <taxon>Gemella</taxon>
    </lineage>
</organism>
<feature type="short sequence motif" description="'HIGH' region" evidence="11">
    <location>
        <begin position="121"/>
        <end position="131"/>
    </location>
</feature>
<feature type="domain" description="DALR anticodon binding" evidence="13">
    <location>
        <begin position="426"/>
        <end position="544"/>
    </location>
</feature>
<dbReference type="FunFam" id="1.10.730.10:FF:000008">
    <property type="entry name" value="Arginine--tRNA ligase"/>
    <property type="match status" value="1"/>
</dbReference>
<evidence type="ECO:0000256" key="5">
    <source>
        <dbReference type="ARBA" id="ARBA00022598"/>
    </source>
</evidence>
<dbReference type="InterPro" id="IPR001278">
    <property type="entry name" value="Arg-tRNA-ligase"/>
</dbReference>
<evidence type="ECO:0000256" key="3">
    <source>
        <dbReference type="ARBA" id="ARBA00011245"/>
    </source>
</evidence>
<dbReference type="InterPro" id="IPR005148">
    <property type="entry name" value="Arg-tRNA-synth_N"/>
</dbReference>
<dbReference type="PANTHER" id="PTHR11956">
    <property type="entry name" value="ARGINYL-TRNA SYNTHETASE"/>
    <property type="match status" value="1"/>
</dbReference>
<evidence type="ECO:0000256" key="11">
    <source>
        <dbReference type="HAMAP-Rule" id="MF_00123"/>
    </source>
</evidence>
<dbReference type="EMBL" id="CP046314">
    <property type="protein sequence ID" value="QGS08408.1"/>
    <property type="molecule type" value="Genomic_DNA"/>
</dbReference>
<keyword evidence="9 11" id="KW-0030">Aminoacyl-tRNA synthetase</keyword>
<dbReference type="PRINTS" id="PR01038">
    <property type="entry name" value="TRNASYNTHARG"/>
</dbReference>
<dbReference type="Pfam" id="PF03485">
    <property type="entry name" value="Arg_tRNA_synt_N"/>
    <property type="match status" value="1"/>
</dbReference>
<dbReference type="FunFam" id="3.30.1360.70:FF:000003">
    <property type="entry name" value="Arginine--tRNA ligase"/>
    <property type="match status" value="1"/>
</dbReference>
<dbReference type="InterPro" id="IPR035684">
    <property type="entry name" value="ArgRS_core"/>
</dbReference>
<sequence>MKNKIVELLQNSLKTLEIDGVDIYVETPKNTDNGDFSSNVAMQLTRVLRKNPRVIAEEIIANIPADDAVEKVEIAGPGFINFYVKKSSLGSIIEKILADDCKYGENNTGQGKKVLLEYVSANPTGTLHVGHARNAAYSDSLARIMKKSGYDISREYYINDAGNQINNLVISAIVRYKQALGLEAEMPEDAYHGEDIKVLGQKLKDEFSDSLLEREDLESFIRDYAVAYEMDNIKKDLGDFGLEYDVYFSEKSLYEDGLVDKAMASLREQGFVYEKDGALWLETTALGTGDDKDRVLIKADGTLTYLTSDIAYHKNKLDRGFDLLIDVLGADHHGYIARLKASIVAMGYKADQLEVLIMQMVQLLNNGEVVKMSKRTGKAITLRDLIDEVGADAARYFLVMRSADSHLDFDFAVAKEQSSDNPLYYVQYAHARICSILRQAAEQENYNLDKCDYELLTDEYSVELLKTLAYYPEIVAQAATNYEPHRICNYLQNLASAFHKFYNSNKVITENAEQTQSYLALITAVKITLRNALELIGVSAPEKM</sequence>
<dbReference type="SUPFAM" id="SSF47323">
    <property type="entry name" value="Anticodon-binding domain of a subclass of class I aminoacyl-tRNA synthetases"/>
    <property type="match status" value="1"/>
</dbReference>
<name>A0AAP9HBC0_9BACL</name>
<evidence type="ECO:0000256" key="10">
    <source>
        <dbReference type="ARBA" id="ARBA00049339"/>
    </source>
</evidence>
<dbReference type="InterPro" id="IPR036695">
    <property type="entry name" value="Arg-tRNA-synth_N_sf"/>
</dbReference>
<dbReference type="SUPFAM" id="SSF55190">
    <property type="entry name" value="Arginyl-tRNA synthetase (ArgRS), N-terminal 'additional' domain"/>
    <property type="match status" value="1"/>
</dbReference>
<dbReference type="Pfam" id="PF05746">
    <property type="entry name" value="DALR_1"/>
    <property type="match status" value="1"/>
</dbReference>
<dbReference type="Gene3D" id="1.10.730.10">
    <property type="entry name" value="Isoleucyl-tRNA Synthetase, Domain 1"/>
    <property type="match status" value="1"/>
</dbReference>
<evidence type="ECO:0000313" key="16">
    <source>
        <dbReference type="Proteomes" id="UP000425411"/>
    </source>
</evidence>
<feature type="domain" description="Arginyl tRNA synthetase N-terminal" evidence="14">
    <location>
        <begin position="3"/>
        <end position="84"/>
    </location>
</feature>
<evidence type="ECO:0000256" key="7">
    <source>
        <dbReference type="ARBA" id="ARBA00022840"/>
    </source>
</evidence>
<evidence type="ECO:0000256" key="8">
    <source>
        <dbReference type="ARBA" id="ARBA00022917"/>
    </source>
</evidence>
<dbReference type="InterPro" id="IPR009080">
    <property type="entry name" value="tRNAsynth_Ia_anticodon-bd"/>
</dbReference>
<accession>A0AAP9HBC0</accession>
<dbReference type="HAMAP" id="MF_00123">
    <property type="entry name" value="Arg_tRNA_synth"/>
    <property type="match status" value="1"/>
</dbReference>
<dbReference type="NCBIfam" id="TIGR00456">
    <property type="entry name" value="argS"/>
    <property type="match status" value="1"/>
</dbReference>
<keyword evidence="5 11" id="KW-0436">Ligase</keyword>
<comment type="subunit">
    <text evidence="3 11">Monomer.</text>
</comment>
<dbReference type="PANTHER" id="PTHR11956:SF5">
    <property type="entry name" value="ARGININE--TRNA LIGASE, CYTOPLASMIC"/>
    <property type="match status" value="1"/>
</dbReference>
<dbReference type="Gene3D" id="3.30.1360.70">
    <property type="entry name" value="Arginyl tRNA synthetase N-terminal domain"/>
    <property type="match status" value="1"/>
</dbReference>
<keyword evidence="16" id="KW-1185">Reference proteome</keyword>
<evidence type="ECO:0000259" key="14">
    <source>
        <dbReference type="SMART" id="SM01016"/>
    </source>
</evidence>
<dbReference type="PROSITE" id="PS00178">
    <property type="entry name" value="AA_TRNA_LIGASE_I"/>
    <property type="match status" value="1"/>
</dbReference>
<dbReference type="EC" id="6.1.1.19" evidence="11"/>
<dbReference type="InterPro" id="IPR014729">
    <property type="entry name" value="Rossmann-like_a/b/a_fold"/>
</dbReference>
<evidence type="ECO:0000256" key="12">
    <source>
        <dbReference type="RuleBase" id="RU363038"/>
    </source>
</evidence>
<dbReference type="CDD" id="cd00671">
    <property type="entry name" value="ArgRS_core"/>
    <property type="match status" value="1"/>
</dbReference>
<dbReference type="Gene3D" id="3.40.50.620">
    <property type="entry name" value="HUPs"/>
    <property type="match status" value="1"/>
</dbReference>
<dbReference type="FunFam" id="3.40.50.620:FF:000062">
    <property type="entry name" value="Arginine--tRNA ligase"/>
    <property type="match status" value="1"/>
</dbReference>
<evidence type="ECO:0000313" key="15">
    <source>
        <dbReference type="EMBL" id="QGS08408.1"/>
    </source>
</evidence>
<dbReference type="InterPro" id="IPR008909">
    <property type="entry name" value="DALR_anticod-bd"/>
</dbReference>
<evidence type="ECO:0000256" key="1">
    <source>
        <dbReference type="ARBA" id="ARBA00004496"/>
    </source>
</evidence>